<dbReference type="Proteomes" id="UP000198916">
    <property type="component" value="Unassembled WGS sequence"/>
</dbReference>
<dbReference type="GO" id="GO:0046872">
    <property type="term" value="F:metal ion binding"/>
    <property type="evidence" value="ECO:0007669"/>
    <property type="project" value="UniProtKB-KW"/>
</dbReference>
<name>A0A1H7Q0F2_9SPHI</name>
<organism evidence="10 11">
    <name type="scientific">Parapedobacter koreensis</name>
    <dbReference type="NCBI Taxonomy" id="332977"/>
    <lineage>
        <taxon>Bacteria</taxon>
        <taxon>Pseudomonadati</taxon>
        <taxon>Bacteroidota</taxon>
        <taxon>Sphingobacteriia</taxon>
        <taxon>Sphingobacteriales</taxon>
        <taxon>Sphingobacteriaceae</taxon>
        <taxon>Parapedobacter</taxon>
    </lineage>
</organism>
<sequence length="393" mass="43163">MIYQLFDSYCKGAITMTNEYIYLDNNATTPLDPRVLEAMMPYLTDLYGNASSSHRMGARIKRAVDEARGQVGDLIDANPEDIIFTAGATEAINLAIRGVVRQVGVESPHIITAATEHPAVLDTCRYLEHTGVEVTYLGVDRGGYIDLQELEDAFQENTVLVCIMTVNNETGVIQDIGRIQPIVHARGALFMTDVTQALGKYGIRAEAADLMAFSAHKFYGPKGIGGLYVNPRLRLQPLIFGGGHERGLRSGTLNTSGIIGMGAAAKYAAKERTKDIVEIEWLRDHLEHSLLEIDDTSVNGGSLRLPTTTNICFHGVDNEALLLNLKNICVSNGSACHSFTMEPSHVLLAMGLTKEEANSSIRFSIGRFNTEEEISYTIQQVRNSVDRLRTIRV</sequence>
<dbReference type="Gene3D" id="3.90.1150.10">
    <property type="entry name" value="Aspartate Aminotransferase, domain 1"/>
    <property type="match status" value="1"/>
</dbReference>
<dbReference type="GO" id="GO:0031071">
    <property type="term" value="F:cysteine desulfurase activity"/>
    <property type="evidence" value="ECO:0007669"/>
    <property type="project" value="UniProtKB-EC"/>
</dbReference>
<evidence type="ECO:0000256" key="2">
    <source>
        <dbReference type="ARBA" id="ARBA00006490"/>
    </source>
</evidence>
<reference evidence="11" key="1">
    <citation type="submission" date="2016-10" db="EMBL/GenBank/DDBJ databases">
        <authorList>
            <person name="Varghese N."/>
            <person name="Submissions S."/>
        </authorList>
    </citation>
    <scope>NUCLEOTIDE SEQUENCE [LARGE SCALE GENOMIC DNA]</scope>
    <source>
        <strain evidence="11">Jip14</strain>
    </source>
</reference>
<dbReference type="InterPro" id="IPR016454">
    <property type="entry name" value="Cysteine_dSase"/>
</dbReference>
<comment type="cofactor">
    <cofactor evidence="1">
        <name>pyridoxal 5'-phosphate</name>
        <dbReference type="ChEBI" id="CHEBI:597326"/>
    </cofactor>
</comment>
<dbReference type="PIRSF" id="PIRSF005572">
    <property type="entry name" value="NifS"/>
    <property type="match status" value="1"/>
</dbReference>
<evidence type="ECO:0000256" key="3">
    <source>
        <dbReference type="ARBA" id="ARBA00022679"/>
    </source>
</evidence>
<keyword evidence="5" id="KW-0663">Pyridoxal phosphate</keyword>
<keyword evidence="6" id="KW-0408">Iron</keyword>
<dbReference type="EMBL" id="FNZR01000005">
    <property type="protein sequence ID" value="SEL41289.1"/>
    <property type="molecule type" value="Genomic_DNA"/>
</dbReference>
<dbReference type="STRING" id="332977.SAMN05421740_105100"/>
<feature type="domain" description="Aminotransferase class V" evidence="9">
    <location>
        <begin position="21"/>
        <end position="375"/>
    </location>
</feature>
<evidence type="ECO:0000256" key="5">
    <source>
        <dbReference type="ARBA" id="ARBA00022898"/>
    </source>
</evidence>
<evidence type="ECO:0000256" key="4">
    <source>
        <dbReference type="ARBA" id="ARBA00022723"/>
    </source>
</evidence>
<dbReference type="InterPro" id="IPR000192">
    <property type="entry name" value="Aminotrans_V_dom"/>
</dbReference>
<dbReference type="InterPro" id="IPR015421">
    <property type="entry name" value="PyrdxlP-dep_Trfase_major"/>
</dbReference>
<dbReference type="InterPro" id="IPR015422">
    <property type="entry name" value="PyrdxlP-dep_Trfase_small"/>
</dbReference>
<evidence type="ECO:0000256" key="1">
    <source>
        <dbReference type="ARBA" id="ARBA00001933"/>
    </source>
</evidence>
<evidence type="ECO:0000259" key="9">
    <source>
        <dbReference type="Pfam" id="PF00266"/>
    </source>
</evidence>
<dbReference type="InterPro" id="IPR015424">
    <property type="entry name" value="PyrdxlP-dep_Trfase"/>
</dbReference>
<gene>
    <name evidence="10" type="ORF">SAMN05421740_105100</name>
</gene>
<keyword evidence="7" id="KW-0411">Iron-sulfur</keyword>
<keyword evidence="11" id="KW-1185">Reference proteome</keyword>
<evidence type="ECO:0000313" key="11">
    <source>
        <dbReference type="Proteomes" id="UP000198916"/>
    </source>
</evidence>
<dbReference type="AlphaFoldDB" id="A0A1H7Q0F2"/>
<keyword evidence="3" id="KW-0808">Transferase</keyword>
<dbReference type="Pfam" id="PF00266">
    <property type="entry name" value="Aminotran_5"/>
    <property type="match status" value="1"/>
</dbReference>
<comment type="catalytic activity">
    <reaction evidence="8">
        <text>(sulfur carrier)-H + L-cysteine = (sulfur carrier)-SH + L-alanine</text>
        <dbReference type="Rhea" id="RHEA:43892"/>
        <dbReference type="Rhea" id="RHEA-COMP:14737"/>
        <dbReference type="Rhea" id="RHEA-COMP:14739"/>
        <dbReference type="ChEBI" id="CHEBI:29917"/>
        <dbReference type="ChEBI" id="CHEBI:35235"/>
        <dbReference type="ChEBI" id="CHEBI:57972"/>
        <dbReference type="ChEBI" id="CHEBI:64428"/>
        <dbReference type="EC" id="2.8.1.7"/>
    </reaction>
</comment>
<keyword evidence="4" id="KW-0479">Metal-binding</keyword>
<evidence type="ECO:0000313" key="10">
    <source>
        <dbReference type="EMBL" id="SEL41289.1"/>
    </source>
</evidence>
<dbReference type="PANTHER" id="PTHR11601:SF34">
    <property type="entry name" value="CYSTEINE DESULFURASE"/>
    <property type="match status" value="1"/>
</dbReference>
<comment type="similarity">
    <text evidence="2">Belongs to the class-V pyridoxal-phosphate-dependent aminotransferase family. NifS/IscS subfamily.</text>
</comment>
<evidence type="ECO:0000256" key="8">
    <source>
        <dbReference type="ARBA" id="ARBA00050776"/>
    </source>
</evidence>
<protein>
    <submittedName>
        <fullName evidence="10">Cysteine desulfurase IscS</fullName>
    </submittedName>
</protein>
<dbReference type="GO" id="GO:0051536">
    <property type="term" value="F:iron-sulfur cluster binding"/>
    <property type="evidence" value="ECO:0007669"/>
    <property type="project" value="UniProtKB-KW"/>
</dbReference>
<proteinExistence type="inferred from homology"/>
<dbReference type="Gene3D" id="3.40.640.10">
    <property type="entry name" value="Type I PLP-dependent aspartate aminotransferase-like (Major domain)"/>
    <property type="match status" value="1"/>
</dbReference>
<evidence type="ECO:0000256" key="6">
    <source>
        <dbReference type="ARBA" id="ARBA00023004"/>
    </source>
</evidence>
<evidence type="ECO:0000256" key="7">
    <source>
        <dbReference type="ARBA" id="ARBA00023014"/>
    </source>
</evidence>
<dbReference type="PANTHER" id="PTHR11601">
    <property type="entry name" value="CYSTEINE DESULFURYLASE FAMILY MEMBER"/>
    <property type="match status" value="1"/>
</dbReference>
<accession>A0A1H7Q0F2</accession>
<dbReference type="SUPFAM" id="SSF53383">
    <property type="entry name" value="PLP-dependent transferases"/>
    <property type="match status" value="1"/>
</dbReference>